<evidence type="ECO:0000256" key="1">
    <source>
        <dbReference type="ARBA" id="ARBA00022737"/>
    </source>
</evidence>
<evidence type="ECO:0000256" key="3">
    <source>
        <dbReference type="SAM" id="MobiDB-lite"/>
    </source>
</evidence>
<dbReference type="AlphaFoldDB" id="A0AAD4H4B5"/>
<dbReference type="InterPro" id="IPR051210">
    <property type="entry name" value="Ub_ligase/GEF_domain"/>
</dbReference>
<evidence type="ECO:0008006" key="6">
    <source>
        <dbReference type="Google" id="ProtNLM"/>
    </source>
</evidence>
<gene>
    <name evidence="4" type="ORF">BGZ95_001086</name>
</gene>
<dbReference type="InterPro" id="IPR000408">
    <property type="entry name" value="Reg_chr_condens"/>
</dbReference>
<evidence type="ECO:0000313" key="4">
    <source>
        <dbReference type="EMBL" id="KAG0271158.1"/>
    </source>
</evidence>
<proteinExistence type="predicted"/>
<name>A0AAD4H4B5_9FUNG</name>
<accession>A0AAD4H4B5</accession>
<evidence type="ECO:0000313" key="5">
    <source>
        <dbReference type="Proteomes" id="UP001194580"/>
    </source>
</evidence>
<dbReference type="EMBL" id="JAAAIL010001211">
    <property type="protein sequence ID" value="KAG0271158.1"/>
    <property type="molecule type" value="Genomic_DNA"/>
</dbReference>
<dbReference type="Gene3D" id="2.130.10.30">
    <property type="entry name" value="Regulator of chromosome condensation 1/beta-lactamase-inhibitor protein II"/>
    <property type="match status" value="1"/>
</dbReference>
<protein>
    <recommendedName>
        <fullName evidence="6">RCC1/BLIP-II</fullName>
    </recommendedName>
</protein>
<dbReference type="PANTHER" id="PTHR22870:SF466">
    <property type="entry name" value="ANKYRIN REPEAT-CONTAINING PROTEIN"/>
    <property type="match status" value="1"/>
</dbReference>
<reference evidence="4" key="1">
    <citation type="journal article" date="2020" name="Fungal Divers.">
        <title>Resolving the Mortierellaceae phylogeny through synthesis of multi-gene phylogenetics and phylogenomics.</title>
        <authorList>
            <person name="Vandepol N."/>
            <person name="Liber J."/>
            <person name="Desiro A."/>
            <person name="Na H."/>
            <person name="Kennedy M."/>
            <person name="Barry K."/>
            <person name="Grigoriev I.V."/>
            <person name="Miller A.N."/>
            <person name="O'Donnell K."/>
            <person name="Stajich J.E."/>
            <person name="Bonito G."/>
        </authorList>
    </citation>
    <scope>NUCLEOTIDE SEQUENCE</scope>
    <source>
        <strain evidence="4">NRRL 28262</strain>
    </source>
</reference>
<dbReference type="SUPFAM" id="SSF50985">
    <property type="entry name" value="RCC1/BLIP-II"/>
    <property type="match status" value="2"/>
</dbReference>
<comment type="caution">
    <text evidence="4">The sequence shown here is derived from an EMBL/GenBank/DDBJ whole genome shotgun (WGS) entry which is preliminary data.</text>
</comment>
<dbReference type="InterPro" id="IPR009091">
    <property type="entry name" value="RCC1/BLIP-II"/>
</dbReference>
<feature type="compositionally biased region" description="Low complexity" evidence="3">
    <location>
        <begin position="389"/>
        <end position="401"/>
    </location>
</feature>
<feature type="non-terminal residue" evidence="4">
    <location>
        <position position="434"/>
    </location>
</feature>
<evidence type="ECO:0000256" key="2">
    <source>
        <dbReference type="PROSITE-ProRule" id="PRU00235"/>
    </source>
</evidence>
<dbReference type="PANTHER" id="PTHR22870">
    <property type="entry name" value="REGULATOR OF CHROMOSOME CONDENSATION"/>
    <property type="match status" value="1"/>
</dbReference>
<organism evidence="4 5">
    <name type="scientific">Linnemannia exigua</name>
    <dbReference type="NCBI Taxonomy" id="604196"/>
    <lineage>
        <taxon>Eukaryota</taxon>
        <taxon>Fungi</taxon>
        <taxon>Fungi incertae sedis</taxon>
        <taxon>Mucoromycota</taxon>
        <taxon>Mortierellomycotina</taxon>
        <taxon>Mortierellomycetes</taxon>
        <taxon>Mortierellales</taxon>
        <taxon>Mortierellaceae</taxon>
        <taxon>Linnemannia</taxon>
    </lineage>
</organism>
<feature type="region of interest" description="Disordered" evidence="3">
    <location>
        <begin position="389"/>
        <end position="412"/>
    </location>
</feature>
<dbReference type="PROSITE" id="PS50012">
    <property type="entry name" value="RCC1_3"/>
    <property type="match status" value="2"/>
</dbReference>
<dbReference type="Pfam" id="PF13540">
    <property type="entry name" value="RCC1_2"/>
    <property type="match status" value="1"/>
</dbReference>
<sequence>MTRLQSYPRPHLLTQTRPFLSWLLNPKEEPVVPKKLEPLKLDDTGNRLLFWDSTYTTPHLKPEFNERIVSSLSTGTQHSCAVVDGNLHVWGSNYYSQVGLTTESFHDDDSEEITDVHFVNQLANEEIIQVASGNFHNLALSKTGKLWSWGSGCLGRGDEIYDSLPQPVEFFHALGRNIKQIFAAGNYSMALVTPKDGDDDELYIWGYIPFGEENEHGEVIPVMRKCLRPVLVTSVLGYNISHIACSPWHFTLAATTVPTSPPEDPSSITTKEKPLLMTFGRYSDELPLEKPYSPLFLDLPPEDEFYDVKPWRIFRSVAPTSDLVIKKMAASKGCDIVLMENGSVGVSDHEDHVARLIHRPLEENIVDIAGGSSEVIAISTKGQVLSWSEPLPSSSSSSDSDQPIEEPDFATNIVLDPRSPLTVELAYAEISANN</sequence>
<keyword evidence="1" id="KW-0677">Repeat</keyword>
<feature type="repeat" description="RCC1" evidence="2">
    <location>
        <begin position="85"/>
        <end position="143"/>
    </location>
</feature>
<dbReference type="Proteomes" id="UP001194580">
    <property type="component" value="Unassembled WGS sequence"/>
</dbReference>
<feature type="repeat" description="RCC1" evidence="2">
    <location>
        <begin position="144"/>
        <end position="194"/>
    </location>
</feature>
<keyword evidence="5" id="KW-1185">Reference proteome</keyword>